<proteinExistence type="predicted"/>
<gene>
    <name evidence="1" type="ORF">DWW08_18965</name>
</gene>
<protein>
    <submittedName>
        <fullName evidence="1">Uncharacterized protein</fullName>
    </submittedName>
</protein>
<comment type="caution">
    <text evidence="1">The sequence shown here is derived from an EMBL/GenBank/DDBJ whole genome shotgun (WGS) entry which is preliminary data.</text>
</comment>
<dbReference type="RefSeq" id="WP_122143358.1">
    <property type="nucleotide sequence ID" value="NZ_JAFKPL010000001.1"/>
</dbReference>
<evidence type="ECO:0000313" key="2">
    <source>
        <dbReference type="Proteomes" id="UP000286270"/>
    </source>
</evidence>
<dbReference type="Proteomes" id="UP000286270">
    <property type="component" value="Unassembled WGS sequence"/>
</dbReference>
<reference evidence="1 2" key="1">
    <citation type="submission" date="2018-08" db="EMBL/GenBank/DDBJ databases">
        <title>A genome reference for cultivated species of the human gut microbiota.</title>
        <authorList>
            <person name="Zou Y."/>
            <person name="Xue W."/>
            <person name="Luo G."/>
        </authorList>
    </citation>
    <scope>NUCLEOTIDE SEQUENCE [LARGE SCALE GENOMIC DNA]</scope>
    <source>
        <strain evidence="1 2">AF14-26</strain>
    </source>
</reference>
<name>A0A412XW20_BACFG</name>
<sequence length="206" mass="24251">MEMIEETLRTEFEALKNDFEIIRQQIESDVVRTELYKGEFYELTPYSYQRNGFRQGKPVKRPDTVKSTKNLCIYGFNNQNQIVEVKVGCSIENQFYHTFLYYTDNLVKSILYNNGKRLINVRHYFFEGGKLKRLQSCGSRGSREENYIYNENALTHIEIKQYDIDGKSGSDLVHIFQYQDDGTLETITKSFPNGYSEIIYKTKRGC</sequence>
<dbReference type="AlphaFoldDB" id="A0A412XW20"/>
<evidence type="ECO:0000313" key="1">
    <source>
        <dbReference type="EMBL" id="RGV49366.1"/>
    </source>
</evidence>
<accession>A0A412XW20</accession>
<dbReference type="EMBL" id="QRZH01000020">
    <property type="protein sequence ID" value="RGV49366.1"/>
    <property type="molecule type" value="Genomic_DNA"/>
</dbReference>
<organism evidence="1 2">
    <name type="scientific">Bacteroides fragilis</name>
    <dbReference type="NCBI Taxonomy" id="817"/>
    <lineage>
        <taxon>Bacteria</taxon>
        <taxon>Pseudomonadati</taxon>
        <taxon>Bacteroidota</taxon>
        <taxon>Bacteroidia</taxon>
        <taxon>Bacteroidales</taxon>
        <taxon>Bacteroidaceae</taxon>
        <taxon>Bacteroides</taxon>
    </lineage>
</organism>